<evidence type="ECO:0000256" key="4">
    <source>
        <dbReference type="ARBA" id="ARBA00023002"/>
    </source>
</evidence>
<dbReference type="Gene3D" id="3.60.130.10">
    <property type="entry name" value="Clavaminate synthase-like"/>
    <property type="match status" value="1"/>
</dbReference>
<dbReference type="InterPro" id="IPR050411">
    <property type="entry name" value="AlphaKG_dependent_hydroxylases"/>
</dbReference>
<dbReference type="PANTHER" id="PTHR10696">
    <property type="entry name" value="GAMMA-BUTYROBETAINE HYDROXYLASE-RELATED"/>
    <property type="match status" value="1"/>
</dbReference>
<dbReference type="GO" id="GO:0016491">
    <property type="term" value="F:oxidoreductase activity"/>
    <property type="evidence" value="ECO:0007669"/>
    <property type="project" value="UniProtKB-KW"/>
</dbReference>
<evidence type="ECO:0000256" key="3">
    <source>
        <dbReference type="ARBA" id="ARBA00022873"/>
    </source>
</evidence>
<keyword evidence="4" id="KW-0560">Oxidoreductase</keyword>
<dbReference type="InterPro" id="IPR042098">
    <property type="entry name" value="TauD-like_sf"/>
</dbReference>
<dbReference type="STRING" id="29170.A0A368FHE9"/>
<reference evidence="6 7" key="1">
    <citation type="submission" date="2014-10" db="EMBL/GenBank/DDBJ databases">
        <title>Draft genome of the hookworm Ancylostoma caninum.</title>
        <authorList>
            <person name="Mitreva M."/>
        </authorList>
    </citation>
    <scope>NUCLEOTIDE SEQUENCE [LARGE SCALE GENOMIC DNA]</scope>
    <source>
        <strain evidence="6 7">Baltimore</strain>
    </source>
</reference>
<accession>A0A368FHE9</accession>
<dbReference type="InterPro" id="IPR003819">
    <property type="entry name" value="TauD/TfdA-like"/>
</dbReference>
<keyword evidence="3" id="KW-0124">Carnitine biosynthesis</keyword>
<protein>
    <recommendedName>
        <fullName evidence="5">TauD/TfdA-like domain-containing protein</fullName>
    </recommendedName>
</protein>
<comment type="pathway">
    <text evidence="2">Amine and polyamine biosynthesis; carnitine biosynthesis.</text>
</comment>
<proteinExistence type="predicted"/>
<name>A0A368FHE9_ANCCA</name>
<evidence type="ECO:0000313" key="6">
    <source>
        <dbReference type="EMBL" id="RCN31583.1"/>
    </source>
</evidence>
<dbReference type="EMBL" id="JOJR01001263">
    <property type="protein sequence ID" value="RCN31583.1"/>
    <property type="molecule type" value="Genomic_DNA"/>
</dbReference>
<gene>
    <name evidence="6" type="ORF">ANCCAN_22627</name>
</gene>
<organism evidence="6 7">
    <name type="scientific">Ancylostoma caninum</name>
    <name type="common">Dog hookworm</name>
    <dbReference type="NCBI Taxonomy" id="29170"/>
    <lineage>
        <taxon>Eukaryota</taxon>
        <taxon>Metazoa</taxon>
        <taxon>Ecdysozoa</taxon>
        <taxon>Nematoda</taxon>
        <taxon>Chromadorea</taxon>
        <taxon>Rhabditida</taxon>
        <taxon>Rhabditina</taxon>
        <taxon>Rhabditomorpha</taxon>
        <taxon>Strongyloidea</taxon>
        <taxon>Ancylostomatidae</taxon>
        <taxon>Ancylostomatinae</taxon>
        <taxon>Ancylostoma</taxon>
    </lineage>
</organism>
<evidence type="ECO:0000256" key="2">
    <source>
        <dbReference type="ARBA" id="ARBA00005022"/>
    </source>
</evidence>
<evidence type="ECO:0000313" key="7">
    <source>
        <dbReference type="Proteomes" id="UP000252519"/>
    </source>
</evidence>
<comment type="cofactor">
    <cofactor evidence="1">
        <name>L-ascorbate</name>
        <dbReference type="ChEBI" id="CHEBI:38290"/>
    </cofactor>
</comment>
<keyword evidence="7" id="KW-1185">Reference proteome</keyword>
<dbReference type="PANTHER" id="PTHR10696:SF51">
    <property type="entry name" value="TRIMETHYLLYSINE DIOXYGENASE, MITOCHONDRIAL"/>
    <property type="match status" value="1"/>
</dbReference>
<dbReference type="OrthoDB" id="408743at2759"/>
<dbReference type="Pfam" id="PF02668">
    <property type="entry name" value="TauD"/>
    <property type="match status" value="1"/>
</dbReference>
<feature type="domain" description="TauD/TfdA-like" evidence="5">
    <location>
        <begin position="39"/>
        <end position="92"/>
    </location>
</feature>
<evidence type="ECO:0000256" key="1">
    <source>
        <dbReference type="ARBA" id="ARBA00001961"/>
    </source>
</evidence>
<dbReference type="GO" id="GO:0045329">
    <property type="term" value="P:carnitine biosynthetic process"/>
    <property type="evidence" value="ECO:0007669"/>
    <property type="project" value="UniProtKB-KW"/>
</dbReference>
<dbReference type="SUPFAM" id="SSF51197">
    <property type="entry name" value="Clavaminate synthase-like"/>
    <property type="match status" value="1"/>
</dbReference>
<evidence type="ECO:0000259" key="5">
    <source>
        <dbReference type="Pfam" id="PF02668"/>
    </source>
</evidence>
<comment type="caution">
    <text evidence="6">The sequence shown here is derived from an EMBL/GenBank/DDBJ whole genome shotgun (WGS) entry which is preliminary data.</text>
</comment>
<sequence length="143" mass="16464">MLRNTYFFPRGATRIFDGYYNWNHITLGIFSRTAILHRVFHCLHPAVEGGDTLLVDGFNCVRQLKEQNPEAFEILSKRKIEHHYVEFGDSSGGLFSTSREKSVIELDSHGNVVQIRLRTGNALNRLLAVTFAAHYVHVKFRCR</sequence>
<dbReference type="GO" id="GO:0005739">
    <property type="term" value="C:mitochondrion"/>
    <property type="evidence" value="ECO:0007669"/>
    <property type="project" value="TreeGrafter"/>
</dbReference>
<dbReference type="AlphaFoldDB" id="A0A368FHE9"/>
<dbReference type="Proteomes" id="UP000252519">
    <property type="component" value="Unassembled WGS sequence"/>
</dbReference>